<keyword evidence="12" id="KW-0472">Membrane</keyword>
<dbReference type="SMART" id="SM00387">
    <property type="entry name" value="HATPase_c"/>
    <property type="match status" value="1"/>
</dbReference>
<evidence type="ECO:0000256" key="11">
    <source>
        <dbReference type="SAM" id="Coils"/>
    </source>
</evidence>
<feature type="coiled-coil region" evidence="11">
    <location>
        <begin position="560"/>
        <end position="587"/>
    </location>
</feature>
<evidence type="ECO:0000256" key="3">
    <source>
        <dbReference type="ARBA" id="ARBA00012438"/>
    </source>
</evidence>
<feature type="modified residue" description="4-aspartylphosphate" evidence="10">
    <location>
        <position position="891"/>
    </location>
</feature>
<dbReference type="SUPFAM" id="SSF52172">
    <property type="entry name" value="CheY-like"/>
    <property type="match status" value="1"/>
</dbReference>
<dbReference type="EC" id="2.7.13.3" evidence="3"/>
<dbReference type="FunFam" id="3.30.565.10:FF:000006">
    <property type="entry name" value="Sensor histidine kinase WalK"/>
    <property type="match status" value="1"/>
</dbReference>
<proteinExistence type="predicted"/>
<evidence type="ECO:0000256" key="7">
    <source>
        <dbReference type="ARBA" id="ARBA00022777"/>
    </source>
</evidence>
<comment type="caution">
    <text evidence="15">The sequence shown here is derived from an EMBL/GenBank/DDBJ whole genome shotgun (WGS) entry which is preliminary data.</text>
</comment>
<dbReference type="InterPro" id="IPR001789">
    <property type="entry name" value="Sig_transdc_resp-reg_receiver"/>
</dbReference>
<dbReference type="PANTHER" id="PTHR45339:SF5">
    <property type="entry name" value="HISTIDINE KINASE"/>
    <property type="match status" value="1"/>
</dbReference>
<keyword evidence="6" id="KW-0808">Transferase</keyword>
<keyword evidence="8" id="KW-0902">Two-component regulatory system</keyword>
<dbReference type="GO" id="GO:0000155">
    <property type="term" value="F:phosphorelay sensor kinase activity"/>
    <property type="evidence" value="ECO:0007669"/>
    <property type="project" value="InterPro"/>
</dbReference>
<dbReference type="AlphaFoldDB" id="A0A2V1JU71"/>
<evidence type="ECO:0000256" key="8">
    <source>
        <dbReference type="ARBA" id="ARBA00023012"/>
    </source>
</evidence>
<dbReference type="InterPro" id="IPR003594">
    <property type="entry name" value="HATPase_dom"/>
</dbReference>
<accession>A0A2V1JU71</accession>
<evidence type="ECO:0000256" key="9">
    <source>
        <dbReference type="ARBA" id="ARBA00024867"/>
    </source>
</evidence>
<dbReference type="PROSITE" id="PS50110">
    <property type="entry name" value="RESPONSE_REGULATORY"/>
    <property type="match status" value="1"/>
</dbReference>
<dbReference type="SUPFAM" id="SSF53850">
    <property type="entry name" value="Periplasmic binding protein-like II"/>
    <property type="match status" value="2"/>
</dbReference>
<dbReference type="Gene3D" id="1.10.287.130">
    <property type="match status" value="1"/>
</dbReference>
<keyword evidence="5 10" id="KW-0597">Phosphoprotein</keyword>
<evidence type="ECO:0000256" key="12">
    <source>
        <dbReference type="SAM" id="Phobius"/>
    </source>
</evidence>
<name>A0A2V1JU71_EUBRA</name>
<dbReference type="InterPro" id="IPR004358">
    <property type="entry name" value="Sig_transdc_His_kin-like_C"/>
</dbReference>
<comment type="catalytic activity">
    <reaction evidence="1">
        <text>ATP + protein L-histidine = ADP + protein N-phospho-L-histidine.</text>
        <dbReference type="EC" id="2.7.13.3"/>
    </reaction>
</comment>
<dbReference type="PANTHER" id="PTHR45339">
    <property type="entry name" value="HYBRID SIGNAL TRANSDUCTION HISTIDINE KINASE J"/>
    <property type="match status" value="1"/>
</dbReference>
<dbReference type="OrthoDB" id="9804263at2"/>
<organism evidence="15 16">
    <name type="scientific">Eubacterium ramulus</name>
    <dbReference type="NCBI Taxonomy" id="39490"/>
    <lineage>
        <taxon>Bacteria</taxon>
        <taxon>Bacillati</taxon>
        <taxon>Bacillota</taxon>
        <taxon>Clostridia</taxon>
        <taxon>Eubacteriales</taxon>
        <taxon>Eubacteriaceae</taxon>
        <taxon>Eubacterium</taxon>
    </lineage>
</organism>
<comment type="function">
    <text evidence="9">May play the central regulatory role in sporulation. It may be an element of the effector pathway responsible for the activation of sporulation genes in response to nutritional stress. Spo0A may act in concert with spo0H (a sigma factor) to control the expression of some genes that are critical to the sporulation process.</text>
</comment>
<evidence type="ECO:0000256" key="10">
    <source>
        <dbReference type="PROSITE-ProRule" id="PRU00169"/>
    </source>
</evidence>
<reference evidence="15 16" key="1">
    <citation type="submission" date="2014-09" db="EMBL/GenBank/DDBJ databases">
        <title>Butyrate-producing bacteria isolated from human gut.</title>
        <authorList>
            <person name="Zhang Q."/>
            <person name="Zhao L."/>
        </authorList>
    </citation>
    <scope>NUCLEOTIDE SEQUENCE [LARGE SCALE GENOMIC DNA]</scope>
    <source>
        <strain evidence="15 16">21</strain>
    </source>
</reference>
<keyword evidence="7 15" id="KW-0418">Kinase</keyword>
<evidence type="ECO:0000256" key="5">
    <source>
        <dbReference type="ARBA" id="ARBA00022553"/>
    </source>
</evidence>
<dbReference type="EMBL" id="JRFU01000016">
    <property type="protein sequence ID" value="PWE87766.1"/>
    <property type="molecule type" value="Genomic_DNA"/>
</dbReference>
<dbReference type="SMART" id="SM00388">
    <property type="entry name" value="HisKA"/>
    <property type="match status" value="1"/>
</dbReference>
<sequence>MYREIYLTDRQTDRQTDRRFNMISRAKKYVAVLLAFVGVCMIFSPQTAYAAEDSSQHETVKVGFFAMDGYHVMDEEGNRSGYGYDFLRLMARYWDVDYEYVGYDKSWDDMQQMLEDGEIDMVTSARKTPDREEKFDFSRPIGTNYGMLTVRSDNSTIVDGNYSTYNGMRVALLNGNTRNEEFADFADDKGFTYVPSYFDTTTEMDEALQSEKVDAIVTSSLRKTNNERIVEKFGSSDFYVIVKKGNTELLNEINYAIDQMNAVEGDWKTTLYNKNYESIETKNLEYTKKEKSIISQYSKDNPLHVLCDPTRYPYSYNENGEMKGIIPDYFRKIADYAGISYEFLTPATRDEYIAYQKNKETTDMSIDARLETDNYAETKKWGITAPFITMQLTRVTRRDFDGKINVVATVDQTASNSIEDAMAPGAEKLMCSTRQEMMEAVREGKADAAFVYYYMAQAFVNSDTTGTMTYTLLEQPTFTYRMVISSTENHALAGILTKAMYAMPQNLVEDLAAQYTTYKATELTFVDWIRLHPVVTVWVLLIFGWLLTAMAGIMVRLSARKKAQKAAQEKAEEMAELAEHAQAANKAKTAFLSHMSHDMRTPMNAIIGFTGIAMKNNPSDEVKNCLEKIDESSEHLLSLINDVLDLTRIESGKVNYNPVPADVKNITDSALDITKGFLTNRDINFKIQREEAKIPNVLADPARLRDVLVNILSNAVKFTPDGGKITFEARCQEKGGDGYINMRYRISDTGIGMSEEFTKEVFEEFVQEDSDVRTQYHGVGLGMAIVKKYVDMMGGTISVQSKKYEGTTFTVDIPLEITDKECNKSDTGFSEKVNLTGVNVLLAEDNELNAEIAAVQLEEFGMNVERVVDGKNAVEIFRNHPEGTFDVILMDIMMPEMNGYEAAKAIRAMNDRPDGKNIPIIAMTANSFAEDVQASLDAGMNAHLSKPIVIDEVIKTILRYVYN</sequence>
<dbReference type="InterPro" id="IPR036890">
    <property type="entry name" value="HATPase_C_sf"/>
</dbReference>
<evidence type="ECO:0000259" key="13">
    <source>
        <dbReference type="PROSITE" id="PS50109"/>
    </source>
</evidence>
<dbReference type="Gene3D" id="3.40.190.10">
    <property type="entry name" value="Periplasmic binding protein-like II"/>
    <property type="match status" value="4"/>
</dbReference>
<gene>
    <name evidence="15" type="ORF">LG34_01970</name>
</gene>
<dbReference type="PRINTS" id="PR00344">
    <property type="entry name" value="BCTRLSENSOR"/>
</dbReference>
<evidence type="ECO:0000256" key="6">
    <source>
        <dbReference type="ARBA" id="ARBA00022679"/>
    </source>
</evidence>
<keyword evidence="12" id="KW-0812">Transmembrane</keyword>
<dbReference type="SMART" id="SM00448">
    <property type="entry name" value="REC"/>
    <property type="match status" value="1"/>
</dbReference>
<dbReference type="Pfam" id="PF02518">
    <property type="entry name" value="HATPase_c"/>
    <property type="match status" value="1"/>
</dbReference>
<keyword evidence="12" id="KW-1133">Transmembrane helix</keyword>
<feature type="domain" description="Histidine kinase" evidence="13">
    <location>
        <begin position="594"/>
        <end position="817"/>
    </location>
</feature>
<dbReference type="CDD" id="cd00082">
    <property type="entry name" value="HisKA"/>
    <property type="match status" value="1"/>
</dbReference>
<evidence type="ECO:0000313" key="15">
    <source>
        <dbReference type="EMBL" id="PWE87766.1"/>
    </source>
</evidence>
<dbReference type="Pfam" id="PF00497">
    <property type="entry name" value="SBP_bac_3"/>
    <property type="match status" value="2"/>
</dbReference>
<dbReference type="PROSITE" id="PS50109">
    <property type="entry name" value="HIS_KIN"/>
    <property type="match status" value="1"/>
</dbReference>
<dbReference type="SUPFAM" id="SSF47384">
    <property type="entry name" value="Homodimeric domain of signal transducing histidine kinase"/>
    <property type="match status" value="1"/>
</dbReference>
<evidence type="ECO:0000313" key="16">
    <source>
        <dbReference type="Proteomes" id="UP000245288"/>
    </source>
</evidence>
<dbReference type="InterPro" id="IPR011006">
    <property type="entry name" value="CheY-like_superfamily"/>
</dbReference>
<dbReference type="Pfam" id="PF00512">
    <property type="entry name" value="HisKA"/>
    <property type="match status" value="1"/>
</dbReference>
<dbReference type="SMART" id="SM00062">
    <property type="entry name" value="PBPb"/>
    <property type="match status" value="1"/>
</dbReference>
<dbReference type="GO" id="GO:0016020">
    <property type="term" value="C:membrane"/>
    <property type="evidence" value="ECO:0007669"/>
    <property type="project" value="UniProtKB-SubCell"/>
</dbReference>
<dbReference type="InterPro" id="IPR005467">
    <property type="entry name" value="His_kinase_dom"/>
</dbReference>
<dbReference type="InterPro" id="IPR036097">
    <property type="entry name" value="HisK_dim/P_sf"/>
</dbReference>
<feature type="transmembrane region" description="Helical" evidence="12">
    <location>
        <begin position="535"/>
        <end position="555"/>
    </location>
</feature>
<dbReference type="RefSeq" id="WP_109214627.1">
    <property type="nucleotide sequence ID" value="NZ_JRFU01000016.1"/>
</dbReference>
<evidence type="ECO:0000256" key="4">
    <source>
        <dbReference type="ARBA" id="ARBA00018672"/>
    </source>
</evidence>
<protein>
    <recommendedName>
        <fullName evidence="4">Stage 0 sporulation protein A homolog</fullName>
        <ecNumber evidence="3">2.7.13.3</ecNumber>
    </recommendedName>
</protein>
<dbReference type="InterPro" id="IPR003661">
    <property type="entry name" value="HisK_dim/P_dom"/>
</dbReference>
<dbReference type="SUPFAM" id="SSF55874">
    <property type="entry name" value="ATPase domain of HSP90 chaperone/DNA topoisomerase II/histidine kinase"/>
    <property type="match status" value="1"/>
</dbReference>
<evidence type="ECO:0000256" key="2">
    <source>
        <dbReference type="ARBA" id="ARBA00004370"/>
    </source>
</evidence>
<dbReference type="InterPro" id="IPR001638">
    <property type="entry name" value="Solute-binding_3/MltF_N"/>
</dbReference>
<feature type="domain" description="Response regulatory" evidence="14">
    <location>
        <begin position="839"/>
        <end position="961"/>
    </location>
</feature>
<comment type="subcellular location">
    <subcellularLocation>
        <location evidence="2">Membrane</location>
    </subcellularLocation>
</comment>
<dbReference type="Proteomes" id="UP000245288">
    <property type="component" value="Unassembled WGS sequence"/>
</dbReference>
<dbReference type="Gene3D" id="3.40.50.2300">
    <property type="match status" value="1"/>
</dbReference>
<dbReference type="Gene3D" id="3.30.565.10">
    <property type="entry name" value="Histidine kinase-like ATPase, C-terminal domain"/>
    <property type="match status" value="1"/>
</dbReference>
<keyword evidence="16" id="KW-1185">Reference proteome</keyword>
<dbReference type="Pfam" id="PF00072">
    <property type="entry name" value="Response_reg"/>
    <property type="match status" value="1"/>
</dbReference>
<keyword evidence="11" id="KW-0175">Coiled coil</keyword>
<dbReference type="CDD" id="cd17546">
    <property type="entry name" value="REC_hyHK_CKI1_RcsC-like"/>
    <property type="match status" value="1"/>
</dbReference>
<evidence type="ECO:0000256" key="1">
    <source>
        <dbReference type="ARBA" id="ARBA00000085"/>
    </source>
</evidence>
<evidence type="ECO:0000259" key="14">
    <source>
        <dbReference type="PROSITE" id="PS50110"/>
    </source>
</evidence>